<accession>A0A248KIE1</accession>
<gene>
    <name evidence="1" type="ORF">CEW81_11525</name>
</gene>
<evidence type="ECO:0000313" key="2">
    <source>
        <dbReference type="Proteomes" id="UP000197098"/>
    </source>
</evidence>
<organism evidence="1 2">
    <name type="scientific">Kluyvera genomosp. 3</name>
    <dbReference type="NCBI Taxonomy" id="2774055"/>
    <lineage>
        <taxon>Bacteria</taxon>
        <taxon>Pseudomonadati</taxon>
        <taxon>Pseudomonadota</taxon>
        <taxon>Gammaproteobacteria</taxon>
        <taxon>Enterobacterales</taxon>
        <taxon>Enterobacteriaceae</taxon>
        <taxon>Kluyvera</taxon>
    </lineage>
</organism>
<name>A0A248KIE1_9ENTR</name>
<dbReference type="AlphaFoldDB" id="A0A248KIE1"/>
<evidence type="ECO:0000313" key="1">
    <source>
        <dbReference type="EMBL" id="ASG63357.1"/>
    </source>
</evidence>
<dbReference type="EMBL" id="CP022114">
    <property type="protein sequence ID" value="ASG63357.1"/>
    <property type="molecule type" value="Genomic_DNA"/>
</dbReference>
<proteinExistence type="predicted"/>
<protein>
    <submittedName>
        <fullName evidence="1">Lipopolysaccharide core biosynthesis protein RfaZ</fullName>
    </submittedName>
</protein>
<sequence>MSLAFIHGINIMMVINSLSKWFCKTLYRTTHSQQYHHNKNLWPFFKVVRNESGGIDTVYFKNKQINTAVIDKQQRKKPLLIMATGPSINHIDIRFFNESFDYFGVNGAFSMEHIDFKWYTITDRNFVLFRLPLVKALVARDDLTIFCPYTTLETIFSNIEWRNIRCRFKIFEAISGAHVYKFLGAKENLIINDEHFHWLAGAGFSDNIDHGVFDYGTVVYPALQIGCALGYREIYIAGLDMNNFEQPRFYETAENKLGTRLDRDFEQIRHSFYAAQSYCELNNIRVVNLSPESAIDAFPKLSWMETDKQAS</sequence>
<dbReference type="Gene3D" id="3.90.1480.10">
    <property type="entry name" value="Alpha-2,3-sialyltransferase"/>
    <property type="match status" value="1"/>
</dbReference>
<reference evidence="1 2" key="1">
    <citation type="submission" date="2017-06" db="EMBL/GenBank/DDBJ databases">
        <title>Origin of plasmid-mediated fosfomycin resistance gene fosA3.</title>
        <authorList>
            <person name="Ito R."/>
            <person name="Pacey M.P."/>
            <person name="Doi Y."/>
        </authorList>
    </citation>
    <scope>NUCLEOTIDE SEQUENCE [LARGE SCALE GENOMIC DNA]</scope>
    <source>
        <strain evidence="1 2">YDC799</strain>
    </source>
</reference>
<dbReference type="Proteomes" id="UP000197098">
    <property type="component" value="Chromosome"/>
</dbReference>